<evidence type="ECO:0000256" key="2">
    <source>
        <dbReference type="ARBA" id="ARBA00004613"/>
    </source>
</evidence>
<dbReference type="GO" id="GO:0098609">
    <property type="term" value="P:cell-cell adhesion"/>
    <property type="evidence" value="ECO:0007669"/>
    <property type="project" value="Ensembl"/>
</dbReference>
<keyword evidence="15" id="KW-1185">Reference proteome</keyword>
<dbReference type="Pfam" id="PF24973">
    <property type="entry name" value="EGF_LMN_ATRN"/>
    <property type="match status" value="2"/>
</dbReference>
<dbReference type="SUPFAM" id="SSF50242">
    <property type="entry name" value="TIMP-like"/>
    <property type="match status" value="1"/>
</dbReference>
<dbReference type="GO" id="GO:0009888">
    <property type="term" value="P:tissue development"/>
    <property type="evidence" value="ECO:0007669"/>
    <property type="project" value="TreeGrafter"/>
</dbReference>
<organism evidence="14 15">
    <name type="scientific">Serinus canaria</name>
    <name type="common">Island canary</name>
    <name type="synonym">Fringilla canaria</name>
    <dbReference type="NCBI Taxonomy" id="9135"/>
    <lineage>
        <taxon>Eukaryota</taxon>
        <taxon>Metazoa</taxon>
        <taxon>Chordata</taxon>
        <taxon>Craniata</taxon>
        <taxon>Vertebrata</taxon>
        <taxon>Euteleostomi</taxon>
        <taxon>Archelosauria</taxon>
        <taxon>Archosauria</taxon>
        <taxon>Dinosauria</taxon>
        <taxon>Saurischia</taxon>
        <taxon>Theropoda</taxon>
        <taxon>Coelurosauria</taxon>
        <taxon>Aves</taxon>
        <taxon>Neognathae</taxon>
        <taxon>Neoaves</taxon>
        <taxon>Telluraves</taxon>
        <taxon>Australaves</taxon>
        <taxon>Passeriformes</taxon>
        <taxon>Passeroidea</taxon>
        <taxon>Fringillidae</taxon>
        <taxon>Carduelinae</taxon>
        <taxon>Serinus</taxon>
    </lineage>
</organism>
<dbReference type="InterPro" id="IPR002049">
    <property type="entry name" value="LE_dom"/>
</dbReference>
<dbReference type="GO" id="GO:0005654">
    <property type="term" value="C:nucleoplasm"/>
    <property type="evidence" value="ECO:0007669"/>
    <property type="project" value="Ensembl"/>
</dbReference>
<dbReference type="InterPro" id="IPR018933">
    <property type="entry name" value="Netrin_module_non-TIMP"/>
</dbReference>
<protein>
    <submittedName>
        <fullName evidence="14">Netrin 1</fullName>
    </submittedName>
</protein>
<dbReference type="GO" id="GO:0016358">
    <property type="term" value="P:dendrite development"/>
    <property type="evidence" value="ECO:0007669"/>
    <property type="project" value="TreeGrafter"/>
</dbReference>
<dbReference type="GO" id="GO:0051963">
    <property type="term" value="P:regulation of synapse assembly"/>
    <property type="evidence" value="ECO:0007669"/>
    <property type="project" value="Ensembl"/>
</dbReference>
<evidence type="ECO:0000256" key="1">
    <source>
        <dbReference type="ARBA" id="ARBA00004496"/>
    </source>
</evidence>
<dbReference type="InterPro" id="IPR001134">
    <property type="entry name" value="Netrin_domain"/>
</dbReference>
<dbReference type="GO" id="GO:0045773">
    <property type="term" value="P:positive regulation of axon extension"/>
    <property type="evidence" value="ECO:0007669"/>
    <property type="project" value="Ensembl"/>
</dbReference>
<dbReference type="GO" id="GO:0033564">
    <property type="term" value="P:anterior/posterior axon guidance"/>
    <property type="evidence" value="ECO:0007669"/>
    <property type="project" value="Ensembl"/>
</dbReference>
<feature type="compositionally biased region" description="Low complexity" evidence="11">
    <location>
        <begin position="17"/>
        <end position="28"/>
    </location>
</feature>
<dbReference type="GO" id="GO:0007097">
    <property type="term" value="P:nuclear migration"/>
    <property type="evidence" value="ECO:0007669"/>
    <property type="project" value="Ensembl"/>
</dbReference>
<evidence type="ECO:0000256" key="7">
    <source>
        <dbReference type="ARBA" id="ARBA00023157"/>
    </source>
</evidence>
<dbReference type="Gene3D" id="2.60.120.260">
    <property type="entry name" value="Galactose-binding domain-like"/>
    <property type="match status" value="1"/>
</dbReference>
<dbReference type="FunFam" id="2.10.25.10:FF:000081">
    <property type="entry name" value="Netrin 1"/>
    <property type="match status" value="1"/>
</dbReference>
<dbReference type="PROSITE" id="PS01248">
    <property type="entry name" value="EGF_LAM_1"/>
    <property type="match status" value="1"/>
</dbReference>
<evidence type="ECO:0000256" key="8">
    <source>
        <dbReference type="ARBA" id="ARBA00023180"/>
    </source>
</evidence>
<feature type="disulfide bond" evidence="10">
    <location>
        <begin position="340"/>
        <end position="354"/>
    </location>
</feature>
<dbReference type="FunFam" id="2.10.25.10:FF:000048">
    <property type="entry name" value="Netrin 3"/>
    <property type="match status" value="1"/>
</dbReference>
<reference evidence="14" key="1">
    <citation type="submission" date="2025-08" db="UniProtKB">
        <authorList>
            <consortium name="Ensembl"/>
        </authorList>
    </citation>
    <scope>IDENTIFICATION</scope>
</reference>
<dbReference type="CDD" id="cd00055">
    <property type="entry name" value="EGF_Lam"/>
    <property type="match status" value="3"/>
</dbReference>
<feature type="disulfide bond" evidence="10">
    <location>
        <begin position="307"/>
        <end position="319"/>
    </location>
</feature>
<evidence type="ECO:0000313" key="14">
    <source>
        <dbReference type="Ensembl" id="ENSSCAP00000004547.1"/>
    </source>
</evidence>
<dbReference type="GeneTree" id="ENSGT00940000153882"/>
<gene>
    <name evidence="14" type="primary">NTN1</name>
</gene>
<dbReference type="FunFam" id="2.40.50.120:FF:000001">
    <property type="entry name" value="Netrin 1"/>
    <property type="match status" value="1"/>
</dbReference>
<dbReference type="GO" id="GO:0005604">
    <property type="term" value="C:basement membrane"/>
    <property type="evidence" value="ECO:0007669"/>
    <property type="project" value="Ensembl"/>
</dbReference>
<dbReference type="GO" id="GO:0005576">
    <property type="term" value="C:extracellular region"/>
    <property type="evidence" value="ECO:0007669"/>
    <property type="project" value="UniProtKB-SubCell"/>
</dbReference>
<dbReference type="Proteomes" id="UP000694409">
    <property type="component" value="Unassembled WGS sequence"/>
</dbReference>
<evidence type="ECO:0000259" key="13">
    <source>
        <dbReference type="PROSITE" id="PS50189"/>
    </source>
</evidence>
<keyword evidence="6" id="KW-0677">Repeat</keyword>
<dbReference type="Gene3D" id="2.40.50.120">
    <property type="match status" value="1"/>
</dbReference>
<feature type="disulfide bond" evidence="10">
    <location>
        <begin position="328"/>
        <end position="337"/>
    </location>
</feature>
<dbReference type="OMA" id="ESHPESM"/>
<dbReference type="InterPro" id="IPR050440">
    <property type="entry name" value="Laminin/Netrin_ECM"/>
</dbReference>
<dbReference type="GO" id="GO:0042472">
    <property type="term" value="P:inner ear morphogenesis"/>
    <property type="evidence" value="ECO:0007669"/>
    <property type="project" value="Ensembl"/>
</dbReference>
<accession>A0A8C9MK57</accession>
<dbReference type="PROSITE" id="PS50027">
    <property type="entry name" value="EGF_LAM_2"/>
    <property type="match status" value="1"/>
</dbReference>
<sequence length="505" mass="55818">MVSGECRAVPEGPPEPGAAQAASAPVQPRFRLVRNPALPGGPAGGEGCGSGGVAPEPGQRNRRETSGVSLVAPPGSGSRCPRACGAKFGGFEASSPGRPPCPCLKDRGDIFTPQTAAPLSPPAPINSYWPNLNRIWKKSFQKDRNCHSATAQKNSACTPSATRARTTPSWPRDSYFYAVSDLQVGGRCKCNGHASRCVRDRDDSLVCDCKHNTAGPECDRCKPFHYDRPWQRATAREANECVACNCNLHARRCRFNMELFKLSGRKSGGVCLNCRHNTAGRHCHYCKEGFYRDLSKPISHRKACKECDCHPVGAAGQTCNQTTGQCPCKDGVTGITCNRCAKGYQQSRSPIAPCISRWIFLLFVDSANLPQNCDSYCKASKGKLKINMKKYCKKDYAVQIHVLKAEKNADWWKFTVNIISVYKQGSNRIRRGDQTLWIHSKDIACKCPKIKPMKKYLLLGNNEDSPDQSGIIADKTSLVIQWRDTWARRLRKFQQREKKGKCKKA</sequence>
<dbReference type="GO" id="GO:1903975">
    <property type="term" value="P:regulation of glial cell migration"/>
    <property type="evidence" value="ECO:0007669"/>
    <property type="project" value="Ensembl"/>
</dbReference>
<dbReference type="Pfam" id="PF01759">
    <property type="entry name" value="NTR"/>
    <property type="match status" value="1"/>
</dbReference>
<evidence type="ECO:0000259" key="12">
    <source>
        <dbReference type="PROSITE" id="PS50027"/>
    </source>
</evidence>
<dbReference type="GO" id="GO:0030517">
    <property type="term" value="P:negative regulation of axon extension"/>
    <property type="evidence" value="ECO:0007669"/>
    <property type="project" value="Ensembl"/>
</dbReference>
<feature type="domain" description="Laminin EGF-like" evidence="12">
    <location>
        <begin position="307"/>
        <end position="356"/>
    </location>
</feature>
<dbReference type="Pfam" id="PF00053">
    <property type="entry name" value="EGF_laminin"/>
    <property type="match status" value="1"/>
</dbReference>
<dbReference type="PANTHER" id="PTHR10574:SF378">
    <property type="entry name" value="NETRIN-1"/>
    <property type="match status" value="1"/>
</dbReference>
<evidence type="ECO:0000256" key="10">
    <source>
        <dbReference type="PROSITE-ProRule" id="PRU00460"/>
    </source>
</evidence>
<keyword evidence="3" id="KW-0963">Cytoplasm</keyword>
<keyword evidence="5" id="KW-0732">Signal</keyword>
<keyword evidence="9 10" id="KW-0424">Laminin EGF-like domain</keyword>
<evidence type="ECO:0000256" key="5">
    <source>
        <dbReference type="ARBA" id="ARBA00022729"/>
    </source>
</evidence>
<evidence type="ECO:0000256" key="11">
    <source>
        <dbReference type="SAM" id="MobiDB-lite"/>
    </source>
</evidence>
<dbReference type="GO" id="GO:0014009">
    <property type="term" value="P:glial cell proliferation"/>
    <property type="evidence" value="ECO:0007669"/>
    <property type="project" value="Ensembl"/>
</dbReference>
<dbReference type="GO" id="GO:0005829">
    <property type="term" value="C:cytosol"/>
    <property type="evidence" value="ECO:0007669"/>
    <property type="project" value="Ensembl"/>
</dbReference>
<dbReference type="GO" id="GO:0015629">
    <property type="term" value="C:actin cytoskeleton"/>
    <property type="evidence" value="ECO:0007669"/>
    <property type="project" value="Ensembl"/>
</dbReference>
<dbReference type="InterPro" id="IPR008993">
    <property type="entry name" value="TIMP-like_OB-fold"/>
</dbReference>
<dbReference type="GO" id="GO:0097475">
    <property type="term" value="P:motor neuron migration"/>
    <property type="evidence" value="ECO:0007669"/>
    <property type="project" value="Ensembl"/>
</dbReference>
<evidence type="ECO:0000256" key="3">
    <source>
        <dbReference type="ARBA" id="ARBA00022490"/>
    </source>
</evidence>
<dbReference type="SMART" id="SM00643">
    <property type="entry name" value="C345C"/>
    <property type="match status" value="1"/>
</dbReference>
<name>A0A8C9MK57_SERCA</name>
<comment type="subcellular location">
    <subcellularLocation>
        <location evidence="1">Cytoplasm</location>
    </subcellularLocation>
    <subcellularLocation>
        <location evidence="2">Secreted</location>
    </subcellularLocation>
</comment>
<dbReference type="CDD" id="cd03579">
    <property type="entry name" value="NTR_netrin-1_like"/>
    <property type="match status" value="1"/>
</dbReference>
<dbReference type="PANTHER" id="PTHR10574">
    <property type="entry name" value="NETRIN/LAMININ-RELATED"/>
    <property type="match status" value="1"/>
</dbReference>
<dbReference type="SUPFAM" id="SSF57196">
    <property type="entry name" value="EGF/Laminin"/>
    <property type="match status" value="3"/>
</dbReference>
<keyword evidence="4" id="KW-0964">Secreted</keyword>
<evidence type="ECO:0000256" key="4">
    <source>
        <dbReference type="ARBA" id="ARBA00022525"/>
    </source>
</evidence>
<dbReference type="GO" id="GO:0008045">
    <property type="term" value="P:motor neuron axon guidance"/>
    <property type="evidence" value="ECO:0007669"/>
    <property type="project" value="TreeGrafter"/>
</dbReference>
<reference evidence="14" key="2">
    <citation type="submission" date="2025-09" db="UniProtKB">
        <authorList>
            <consortium name="Ensembl"/>
        </authorList>
    </citation>
    <scope>IDENTIFICATION</scope>
</reference>
<dbReference type="SMART" id="SM00180">
    <property type="entry name" value="EGF_Lam"/>
    <property type="match status" value="3"/>
</dbReference>
<dbReference type="Ensembl" id="ENSSCAT00000005262.1">
    <property type="protein sequence ID" value="ENSSCAP00000004547.1"/>
    <property type="gene ID" value="ENSSCAG00000003697.1"/>
</dbReference>
<evidence type="ECO:0000256" key="9">
    <source>
        <dbReference type="ARBA" id="ARBA00023292"/>
    </source>
</evidence>
<feature type="region of interest" description="Disordered" evidence="11">
    <location>
        <begin position="1"/>
        <end position="77"/>
    </location>
</feature>
<dbReference type="Gene3D" id="2.10.25.10">
    <property type="entry name" value="Laminin"/>
    <property type="match status" value="2"/>
</dbReference>
<feature type="compositionally biased region" description="Gly residues" evidence="11">
    <location>
        <begin position="41"/>
        <end position="52"/>
    </location>
</feature>
<keyword evidence="8" id="KW-0325">Glycoprotein</keyword>
<keyword evidence="7 10" id="KW-1015">Disulfide bond</keyword>
<feature type="disulfide bond" evidence="10">
    <location>
        <begin position="309"/>
        <end position="326"/>
    </location>
</feature>
<dbReference type="AlphaFoldDB" id="A0A8C9MK57"/>
<dbReference type="GO" id="GO:0098978">
    <property type="term" value="C:glutamatergic synapse"/>
    <property type="evidence" value="ECO:0007669"/>
    <property type="project" value="Ensembl"/>
</dbReference>
<dbReference type="GO" id="GO:0060252">
    <property type="term" value="P:positive regulation of glial cell proliferation"/>
    <property type="evidence" value="ECO:0007669"/>
    <property type="project" value="Ensembl"/>
</dbReference>
<dbReference type="GO" id="GO:0061643">
    <property type="term" value="P:chemorepulsion of axon"/>
    <property type="evidence" value="ECO:0007669"/>
    <property type="project" value="Ensembl"/>
</dbReference>
<evidence type="ECO:0000313" key="15">
    <source>
        <dbReference type="Proteomes" id="UP000694409"/>
    </source>
</evidence>
<evidence type="ECO:0000256" key="6">
    <source>
        <dbReference type="ARBA" id="ARBA00022737"/>
    </source>
</evidence>
<dbReference type="InterPro" id="IPR056863">
    <property type="entry name" value="LMN_ATRN_NET-like_EGF"/>
</dbReference>
<feature type="domain" description="NTR" evidence="13">
    <location>
        <begin position="373"/>
        <end position="502"/>
    </location>
</feature>
<proteinExistence type="predicted"/>
<dbReference type="PROSITE" id="PS50189">
    <property type="entry name" value="NTR"/>
    <property type="match status" value="1"/>
</dbReference>